<evidence type="ECO:0000313" key="2">
    <source>
        <dbReference type="EMBL" id="TRZ19410.1"/>
    </source>
</evidence>
<dbReference type="EMBL" id="SWJQ01000186">
    <property type="protein sequence ID" value="TRZ19410.1"/>
    <property type="molecule type" value="Genomic_DNA"/>
</dbReference>
<feature type="region of interest" description="Disordered" evidence="1">
    <location>
        <begin position="1"/>
        <end position="41"/>
    </location>
</feature>
<evidence type="ECO:0000313" key="3">
    <source>
        <dbReference type="Proteomes" id="UP000796761"/>
    </source>
</evidence>
<keyword evidence="3" id="KW-1185">Reference proteome</keyword>
<dbReference type="Proteomes" id="UP000796761">
    <property type="component" value="Unassembled WGS sequence"/>
</dbReference>
<proteinExistence type="predicted"/>
<comment type="caution">
    <text evidence="2">The sequence shown here is derived from an EMBL/GenBank/DDBJ whole genome shotgun (WGS) entry which is preliminary data.</text>
</comment>
<evidence type="ECO:0000256" key="1">
    <source>
        <dbReference type="SAM" id="MobiDB-lite"/>
    </source>
</evidence>
<dbReference type="OrthoDB" id="276744at2759"/>
<sequence>MQGPAPVEEQYLAPAQAGGQPARKQLCREGPGGAGGQQLSMSLQCPGGQEDQWCVLGCIRKGTASRQREVILPLSSALVRLHMECCVQFWAPQDKRDMELLEEVQENMIKGLEYLYYEERLREFGLFSLETTETT</sequence>
<dbReference type="AlphaFoldDB" id="A0A8K1GID3"/>
<reference evidence="2" key="1">
    <citation type="submission" date="2019-04" db="EMBL/GenBank/DDBJ databases">
        <title>Genome assembly of Zosterops borbonicus 15179.</title>
        <authorList>
            <person name="Leroy T."/>
            <person name="Anselmetti Y."/>
            <person name="Tilak M.-K."/>
            <person name="Nabholz B."/>
        </authorList>
    </citation>
    <scope>NUCLEOTIDE SEQUENCE</scope>
    <source>
        <strain evidence="2">HGM_15179</strain>
        <tissue evidence="2">Muscle</tissue>
    </source>
</reference>
<name>A0A8K1GID3_9PASS</name>
<gene>
    <name evidence="2" type="ORF">HGM15179_007738</name>
</gene>
<accession>A0A8K1GID3</accession>
<organism evidence="2 3">
    <name type="scientific">Zosterops borbonicus</name>
    <dbReference type="NCBI Taxonomy" id="364589"/>
    <lineage>
        <taxon>Eukaryota</taxon>
        <taxon>Metazoa</taxon>
        <taxon>Chordata</taxon>
        <taxon>Craniata</taxon>
        <taxon>Vertebrata</taxon>
        <taxon>Euteleostomi</taxon>
        <taxon>Archelosauria</taxon>
        <taxon>Archosauria</taxon>
        <taxon>Dinosauria</taxon>
        <taxon>Saurischia</taxon>
        <taxon>Theropoda</taxon>
        <taxon>Coelurosauria</taxon>
        <taxon>Aves</taxon>
        <taxon>Neognathae</taxon>
        <taxon>Neoaves</taxon>
        <taxon>Telluraves</taxon>
        <taxon>Australaves</taxon>
        <taxon>Passeriformes</taxon>
        <taxon>Sylvioidea</taxon>
        <taxon>Zosteropidae</taxon>
        <taxon>Zosterops</taxon>
    </lineage>
</organism>
<protein>
    <submittedName>
        <fullName evidence="2">Uncharacterized protein</fullName>
    </submittedName>
</protein>